<dbReference type="EMBL" id="CARXXK010000002">
    <property type="protein sequence ID" value="CAI6356236.1"/>
    <property type="molecule type" value="Genomic_DNA"/>
</dbReference>
<keyword evidence="2" id="KW-1185">Reference proteome</keyword>
<evidence type="ECO:0000313" key="2">
    <source>
        <dbReference type="Proteomes" id="UP001160148"/>
    </source>
</evidence>
<reference evidence="1 2" key="1">
    <citation type="submission" date="2023-01" db="EMBL/GenBank/DDBJ databases">
        <authorList>
            <person name="Whitehead M."/>
        </authorList>
    </citation>
    <scope>NUCLEOTIDE SEQUENCE [LARGE SCALE GENOMIC DNA]</scope>
</reference>
<organism evidence="1 2">
    <name type="scientific">Macrosiphum euphorbiae</name>
    <name type="common">potato aphid</name>
    <dbReference type="NCBI Taxonomy" id="13131"/>
    <lineage>
        <taxon>Eukaryota</taxon>
        <taxon>Metazoa</taxon>
        <taxon>Ecdysozoa</taxon>
        <taxon>Arthropoda</taxon>
        <taxon>Hexapoda</taxon>
        <taxon>Insecta</taxon>
        <taxon>Pterygota</taxon>
        <taxon>Neoptera</taxon>
        <taxon>Paraneoptera</taxon>
        <taxon>Hemiptera</taxon>
        <taxon>Sternorrhyncha</taxon>
        <taxon>Aphidomorpha</taxon>
        <taxon>Aphidoidea</taxon>
        <taxon>Aphididae</taxon>
        <taxon>Macrosiphini</taxon>
        <taxon>Macrosiphum</taxon>
    </lineage>
</organism>
<dbReference type="Proteomes" id="UP001160148">
    <property type="component" value="Unassembled WGS sequence"/>
</dbReference>
<proteinExistence type="predicted"/>
<comment type="caution">
    <text evidence="1">The sequence shown here is derived from an EMBL/GenBank/DDBJ whole genome shotgun (WGS) entry which is preliminary data.</text>
</comment>
<protein>
    <submittedName>
        <fullName evidence="1">Uncharacterized protein</fullName>
    </submittedName>
</protein>
<gene>
    <name evidence="1" type="ORF">MEUPH1_LOCUS11990</name>
</gene>
<dbReference type="AlphaFoldDB" id="A0AAV0WK85"/>
<accession>A0AAV0WK85</accession>
<sequence>MTHPWPTNPHEKQILLKRLRNKYMRLFGPCYLEEDLSEIQNPSKTNTKEVTKVQYRVQNIHIRQQPKTNQQLKIEAQYERRRCAQRTQYNLEPTITMPDTIQLVPVREVPGEQENSPVMIAPESATAIAEKTIEDQQEEPALEVILNPIEQENIEGGENDLSPGYVMSNRTRKRMLWLSKLQKKNQLNADTKC</sequence>
<evidence type="ECO:0000313" key="1">
    <source>
        <dbReference type="EMBL" id="CAI6356236.1"/>
    </source>
</evidence>
<name>A0AAV0WK85_9HEMI</name>